<evidence type="ECO:0000313" key="13">
    <source>
        <dbReference type="EMBL" id="CCK72274.1"/>
    </source>
</evidence>
<dbReference type="AlphaFoldDB" id="J7S9S5"/>
<dbReference type="InterPro" id="IPR000537">
    <property type="entry name" value="UbiA_prenyltransferase"/>
</dbReference>
<dbReference type="InterPro" id="IPR044878">
    <property type="entry name" value="UbiA_sf"/>
</dbReference>
<keyword evidence="6" id="KW-0809">Transit peptide</keyword>
<dbReference type="OrthoDB" id="5211at2759"/>
<dbReference type="FunFam" id="1.10.357.140:FF:000004">
    <property type="entry name" value="Protoheme IX farnesyltransferase, mitochondrial"/>
    <property type="match status" value="1"/>
</dbReference>
<proteinExistence type="inferred from homology"/>
<feature type="transmembrane region" description="Helical" evidence="12">
    <location>
        <begin position="396"/>
        <end position="413"/>
    </location>
</feature>
<evidence type="ECO:0000256" key="7">
    <source>
        <dbReference type="ARBA" id="ARBA00022989"/>
    </source>
</evidence>
<evidence type="ECO:0000256" key="12">
    <source>
        <dbReference type="SAM" id="Phobius"/>
    </source>
</evidence>
<evidence type="ECO:0000256" key="10">
    <source>
        <dbReference type="ARBA" id="ARBA00023136"/>
    </source>
</evidence>
<dbReference type="RefSeq" id="XP_022466519.1">
    <property type="nucleotide sequence ID" value="XM_022610199.1"/>
</dbReference>
<reference evidence="14" key="2">
    <citation type="submission" date="2012-08" db="EMBL/GenBank/DDBJ databases">
        <title>Genome sequence of Kazachstania naganishii.</title>
        <authorList>
            <person name="Gordon J.L."/>
            <person name="Armisen D."/>
            <person name="Proux-Wera E."/>
            <person name="OhEigeartaigh S.S."/>
            <person name="Byrne K.P."/>
            <person name="Wolfe K.H."/>
        </authorList>
    </citation>
    <scope>NUCLEOTIDE SEQUENCE [LARGE SCALE GENOMIC DNA]</scope>
    <source>
        <strain evidence="14">ATCC MYA-139 / BCRC 22969 / CBS 8797 / CCRC 22969 / KCTC 17520 / NBRC 10181 / NCYC 3082</strain>
    </source>
</reference>
<feature type="transmembrane region" description="Helical" evidence="12">
    <location>
        <begin position="321"/>
        <end position="340"/>
    </location>
</feature>
<evidence type="ECO:0000256" key="3">
    <source>
        <dbReference type="ARBA" id="ARBA00016335"/>
    </source>
</evidence>
<dbReference type="PANTHER" id="PTHR43448">
    <property type="entry name" value="PROTOHEME IX FARNESYLTRANSFERASE, MITOCHONDRIAL"/>
    <property type="match status" value="1"/>
</dbReference>
<dbReference type="Pfam" id="PF01040">
    <property type="entry name" value="UbiA"/>
    <property type="match status" value="1"/>
</dbReference>
<dbReference type="GeneID" id="34528029"/>
<dbReference type="CDD" id="cd13957">
    <property type="entry name" value="PT_UbiA_Cox10"/>
    <property type="match status" value="1"/>
</dbReference>
<dbReference type="PANTHER" id="PTHR43448:SF2">
    <property type="entry name" value="PROTOHEME IX FARNESYLTRANSFERASE, MITOCHONDRIAL"/>
    <property type="match status" value="1"/>
</dbReference>
<comment type="similarity">
    <text evidence="2">Belongs to the UbiA prenyltransferase family.</text>
</comment>
<dbReference type="STRING" id="1071383.J7S9S5"/>
<dbReference type="GO" id="GO:0006784">
    <property type="term" value="P:heme A biosynthetic process"/>
    <property type="evidence" value="ECO:0007669"/>
    <property type="project" value="EnsemblFungi"/>
</dbReference>
<dbReference type="Gene3D" id="1.10.357.140">
    <property type="entry name" value="UbiA prenyltransferase"/>
    <property type="match status" value="1"/>
</dbReference>
<dbReference type="GO" id="GO:0031966">
    <property type="term" value="C:mitochondrial membrane"/>
    <property type="evidence" value="ECO:0007669"/>
    <property type="project" value="UniProtKB-SubCell"/>
</dbReference>
<sequence length="432" mass="47527">MLLLMRVSGGVRVGVFGVRAVSKCAKAGQSHGVQGYHPAPPHHLNTAAIDFTPNVVLTRRPLGGNIVGRLRCTDDGELQTAAAAPAGANPFNVQSVQHARRTRPIDTTSPGVSLAKLAMPYYQLTKPRLTTLVMLSAICSYALSPQAASLGQLICLTTGTLLTSGAANAINMGREPDFDRQMLRTQARPVVRGLVSPKQAYAFSCLIGLAGTATLYYGVNPTVALLAAANIPLYAWLYTSLKRVSIVNTWVGALVGAIPPLMGWAAASSLEDPAAWCLAALLYCWQFPHFNALSHSVRMQYRNAGYRMTAWVNPRLNARVALRYALLMFPICAMLAYLGVTDKYYVWDSAVPNAWLAYWCFKFYWQQRRNYSADVLGDRNKFTAGVQLANTYARRTMLASVLQLPAVFLLAILHKRGRWDFLWSRDDRPMKP</sequence>
<dbReference type="PROSITE" id="PS00943">
    <property type="entry name" value="UBIA"/>
    <property type="match status" value="1"/>
</dbReference>
<feature type="transmembrane region" description="Helical" evidence="12">
    <location>
        <begin position="246"/>
        <end position="267"/>
    </location>
</feature>
<dbReference type="InterPro" id="IPR030470">
    <property type="entry name" value="UbiA_prenylTrfase_CS"/>
</dbReference>
<protein>
    <recommendedName>
        <fullName evidence="3">Protoheme IX farnesyltransferase, mitochondrial</fullName>
    </recommendedName>
    <alternativeName>
        <fullName evidence="11">Heme O synthase</fullName>
    </alternativeName>
</protein>
<dbReference type="InterPro" id="IPR006369">
    <property type="entry name" value="Protohaem_IX_farnesylTrfase"/>
</dbReference>
<dbReference type="GO" id="GO:0008495">
    <property type="term" value="F:protoheme IX farnesyltransferase activity"/>
    <property type="evidence" value="ECO:0007669"/>
    <property type="project" value="InterPro"/>
</dbReference>
<feature type="transmembrane region" description="Helical" evidence="12">
    <location>
        <begin position="223"/>
        <end position="239"/>
    </location>
</feature>
<evidence type="ECO:0000256" key="9">
    <source>
        <dbReference type="ARBA" id="ARBA00023133"/>
    </source>
</evidence>
<dbReference type="EMBL" id="HE978323">
    <property type="protein sequence ID" value="CCK72274.1"/>
    <property type="molecule type" value="Genomic_DNA"/>
</dbReference>
<keyword evidence="8" id="KW-0496">Mitochondrion</keyword>
<evidence type="ECO:0000313" key="14">
    <source>
        <dbReference type="Proteomes" id="UP000006310"/>
    </source>
</evidence>
<evidence type="ECO:0000256" key="2">
    <source>
        <dbReference type="ARBA" id="ARBA00005985"/>
    </source>
</evidence>
<accession>J7S9S5</accession>
<keyword evidence="9" id="KW-0350">Heme biosynthesis</keyword>
<gene>
    <name evidence="13" type="primary">KNAG0J01930</name>
    <name evidence="13" type="ordered locus">KNAG_0J01930</name>
</gene>
<keyword evidence="7 12" id="KW-1133">Transmembrane helix</keyword>
<name>J7S9S5_HUIN7</name>
<keyword evidence="14" id="KW-1185">Reference proteome</keyword>
<dbReference type="OMA" id="MGREPDF"/>
<organism evidence="13 14">
    <name type="scientific">Huiozyma naganishii (strain ATCC MYA-139 / BCRC 22969 / CBS 8797 / KCTC 17520 / NBRC 10181 / NCYC 3082 / Yp74L-3)</name>
    <name type="common">Yeast</name>
    <name type="synonym">Kazachstania naganishii</name>
    <dbReference type="NCBI Taxonomy" id="1071383"/>
    <lineage>
        <taxon>Eukaryota</taxon>
        <taxon>Fungi</taxon>
        <taxon>Dikarya</taxon>
        <taxon>Ascomycota</taxon>
        <taxon>Saccharomycotina</taxon>
        <taxon>Saccharomycetes</taxon>
        <taxon>Saccharomycetales</taxon>
        <taxon>Saccharomycetaceae</taxon>
        <taxon>Huiozyma</taxon>
    </lineage>
</organism>
<evidence type="ECO:0000256" key="8">
    <source>
        <dbReference type="ARBA" id="ARBA00023128"/>
    </source>
</evidence>
<dbReference type="eggNOG" id="KOG1380">
    <property type="taxonomic scope" value="Eukaryota"/>
</dbReference>
<feature type="transmembrane region" description="Helical" evidence="12">
    <location>
        <begin position="273"/>
        <end position="293"/>
    </location>
</feature>
<dbReference type="HOGENOM" id="CLU_029631_2_1_1"/>
<comment type="subcellular location">
    <subcellularLocation>
        <location evidence="1">Mitochondrion membrane</location>
        <topology evidence="1">Multi-pass membrane protein</topology>
    </subcellularLocation>
</comment>
<dbReference type="Proteomes" id="UP000006310">
    <property type="component" value="Chromosome 10"/>
</dbReference>
<keyword evidence="4" id="KW-0808">Transferase</keyword>
<reference evidence="13 14" key="1">
    <citation type="journal article" date="2011" name="Proc. Natl. Acad. Sci. U.S.A.">
        <title>Evolutionary erosion of yeast sex chromosomes by mating-type switching accidents.</title>
        <authorList>
            <person name="Gordon J.L."/>
            <person name="Armisen D."/>
            <person name="Proux-Wera E."/>
            <person name="Oheigeartaigh S.S."/>
            <person name="Byrne K.P."/>
            <person name="Wolfe K.H."/>
        </authorList>
    </citation>
    <scope>NUCLEOTIDE SEQUENCE [LARGE SCALE GENOMIC DNA]</scope>
    <source>
        <strain evidence="14">ATCC MYA-139 / BCRC 22969 / CBS 8797 / CCRC 22969 / KCTC 17520 / NBRC 10181 / NCYC 3082</strain>
    </source>
</reference>
<evidence type="ECO:0000256" key="4">
    <source>
        <dbReference type="ARBA" id="ARBA00022679"/>
    </source>
</evidence>
<evidence type="ECO:0000256" key="5">
    <source>
        <dbReference type="ARBA" id="ARBA00022692"/>
    </source>
</evidence>
<evidence type="ECO:0000256" key="6">
    <source>
        <dbReference type="ARBA" id="ARBA00022946"/>
    </source>
</evidence>
<dbReference type="NCBIfam" id="TIGR01473">
    <property type="entry name" value="cyoE_ctaB"/>
    <property type="match status" value="1"/>
</dbReference>
<keyword evidence="5 12" id="KW-0812">Transmembrane</keyword>
<evidence type="ECO:0000256" key="1">
    <source>
        <dbReference type="ARBA" id="ARBA00004225"/>
    </source>
</evidence>
<keyword evidence="10 12" id="KW-0472">Membrane</keyword>
<evidence type="ECO:0000256" key="11">
    <source>
        <dbReference type="ARBA" id="ARBA00030253"/>
    </source>
</evidence>
<dbReference type="KEGG" id="kng:KNAG_0J01930"/>